<keyword evidence="1" id="KW-0732">Signal</keyword>
<accession>A0A1C7MIP5</accession>
<dbReference type="STRING" id="5627.A0A1C7MIP5"/>
<keyword evidence="3" id="KW-1185">Reference proteome</keyword>
<dbReference type="EMBL" id="LUGG01000003">
    <property type="protein sequence ID" value="OBZ76763.1"/>
    <property type="molecule type" value="Genomic_DNA"/>
</dbReference>
<dbReference type="AlphaFoldDB" id="A0A1C7MIP5"/>
<reference evidence="2 3" key="1">
    <citation type="submission" date="2016-03" db="EMBL/GenBank/DDBJ databases">
        <title>Whole genome sequencing of Grifola frondosa 9006-11.</title>
        <authorList>
            <person name="Min B."/>
            <person name="Park H."/>
            <person name="Kim J.-G."/>
            <person name="Cho H."/>
            <person name="Oh Y.-L."/>
            <person name="Kong W.-S."/>
            <person name="Choi I.-G."/>
        </authorList>
    </citation>
    <scope>NUCLEOTIDE SEQUENCE [LARGE SCALE GENOMIC DNA]</scope>
    <source>
        <strain evidence="2 3">9006-11</strain>
    </source>
</reference>
<dbReference type="OrthoDB" id="3269446at2759"/>
<evidence type="ECO:0000256" key="1">
    <source>
        <dbReference type="SAM" id="SignalP"/>
    </source>
</evidence>
<protein>
    <submittedName>
        <fullName evidence="2">Uncharacterized protein</fullName>
    </submittedName>
</protein>
<evidence type="ECO:0000313" key="2">
    <source>
        <dbReference type="EMBL" id="OBZ76763.1"/>
    </source>
</evidence>
<proteinExistence type="predicted"/>
<comment type="caution">
    <text evidence="2">The sequence shown here is derived from an EMBL/GenBank/DDBJ whole genome shotgun (WGS) entry which is preliminary data.</text>
</comment>
<sequence>MSYDYGPAGLLVTTVPLLLDAFVWFTGSGGTQTGFADISYYVNVISPSSRLMRTFAHAISTQTTDYVAQTWSGGMLAYRCYIVYGRKRWIAIPALFWTGGTICRRHHRLHHHHARLLPFNLHMLTR</sequence>
<organism evidence="2 3">
    <name type="scientific">Grifola frondosa</name>
    <name type="common">Maitake</name>
    <name type="synonym">Polyporus frondosus</name>
    <dbReference type="NCBI Taxonomy" id="5627"/>
    <lineage>
        <taxon>Eukaryota</taxon>
        <taxon>Fungi</taxon>
        <taxon>Dikarya</taxon>
        <taxon>Basidiomycota</taxon>
        <taxon>Agaricomycotina</taxon>
        <taxon>Agaricomycetes</taxon>
        <taxon>Polyporales</taxon>
        <taxon>Grifolaceae</taxon>
        <taxon>Grifola</taxon>
    </lineage>
</organism>
<name>A0A1C7MIP5_GRIFR</name>
<feature type="chain" id="PRO_5008889152" evidence="1">
    <location>
        <begin position="31"/>
        <end position="126"/>
    </location>
</feature>
<dbReference type="Proteomes" id="UP000092993">
    <property type="component" value="Unassembled WGS sequence"/>
</dbReference>
<evidence type="ECO:0000313" key="3">
    <source>
        <dbReference type="Proteomes" id="UP000092993"/>
    </source>
</evidence>
<feature type="signal peptide" evidence="1">
    <location>
        <begin position="1"/>
        <end position="30"/>
    </location>
</feature>
<gene>
    <name evidence="2" type="ORF">A0H81_03200</name>
</gene>